<protein>
    <submittedName>
        <fullName evidence="6">Glycoside hydrolase family 78 protein</fullName>
    </submittedName>
</protein>
<feature type="domain" description="Bacterial alpha-L-rhamnosidase N-terminal" evidence="3">
    <location>
        <begin position="60"/>
        <end position="203"/>
    </location>
</feature>
<keyword evidence="6" id="KW-0378">Hydrolase</keyword>
<dbReference type="SUPFAM" id="SSF49785">
    <property type="entry name" value="Galactose-binding domain-like"/>
    <property type="match status" value="1"/>
</dbReference>
<evidence type="ECO:0000313" key="7">
    <source>
        <dbReference type="Proteomes" id="UP001163262"/>
    </source>
</evidence>
<dbReference type="AlphaFoldDB" id="A0AA46W5Q6"/>
<feature type="domain" description="Alpha-L-rhamnosidase concanavalin-like" evidence="2">
    <location>
        <begin position="266"/>
        <end position="351"/>
    </location>
</feature>
<dbReference type="InterPro" id="IPR035398">
    <property type="entry name" value="Bac_rhamnosid_C"/>
</dbReference>
<dbReference type="Gene3D" id="2.60.120.260">
    <property type="entry name" value="Galactose-binding domain-like"/>
    <property type="match status" value="2"/>
</dbReference>
<evidence type="ECO:0000313" key="6">
    <source>
        <dbReference type="EMBL" id="UZD39974.1"/>
    </source>
</evidence>
<sequence length="787" mass="89055">MKNLFLLFAFLSLSAVAQTVNPELLTKNWRAFWVYVPNTDPNDYGVYHFRKVLSLEAKPATYIVHVSADNRYKLFINGQLVSLGPARGDLYHWHYETVDIAPYLQQGNNVVMATVWNDGKHKPLAQISSRTAFILQGDSKAESALNTNASWKCVHDTAYALVKPNAIGFFVAPYGEFIDMNKAVLNSESPEYNDSHWEKAATIGTGLPKGVNTMGANDWMLVPSAIPQMERTPQYGLKVRKTEGLTLPKKMPVGKLNFTVPANTKATILLDQTFNTNAYPVLQYSGGKNTTIALKYAEALYDNNYDKGNRDEIEGKKLHGVTDSLIANGKKQQTFTPLYWKTFRYLQLSVQTGSEPITIEQLYSLATGYPFQRATTFSCDDPQLTQMLNIGWRTARMCAMETYMDCPYYEQLQYIGDTRIQAMITYYNTTDDRLARQAINAISDSRLAEGVTQGRYPASGDNIISTFSLMWIGMLHDYYLYRPDSSFVKQHLPAMRQILSFYESYTQPDGTLKNAPYWKFVDWPENAKGWKMGEPPLNPDGGSAVLDLQLLWAYQWANELEMALGNRGLQQMYQQKATQLAQSIHDKYWDNTQQLFADTPAKKNYSQHANTLAILTGLVEGQAAQDLFKRMMNFPNITRASIYFRYYVNQALAKVGLADEYLQQLDVWRDYLKLGMNTWGEDSNIKATRSDCHAWGASPNIEFYRMLLGIDTAAKGFAEVKIAPHLGTLKEVSGSMPHPYGTIKVSYKLDKKGKLNANITLPEKLKGTFVWKNTTKELKAGNNTFTE</sequence>
<feature type="chain" id="PRO_5041439275" evidence="1">
    <location>
        <begin position="18"/>
        <end position="787"/>
    </location>
</feature>
<dbReference type="Pfam" id="PF05592">
    <property type="entry name" value="Bac_rhamnosid"/>
    <property type="match status" value="1"/>
</dbReference>
<organism evidence="6 7">
    <name type="scientific">Capnocytophaga ochracea</name>
    <dbReference type="NCBI Taxonomy" id="1018"/>
    <lineage>
        <taxon>Bacteria</taxon>
        <taxon>Pseudomonadati</taxon>
        <taxon>Bacteroidota</taxon>
        <taxon>Flavobacteriia</taxon>
        <taxon>Flavobacteriales</taxon>
        <taxon>Flavobacteriaceae</taxon>
        <taxon>Capnocytophaga</taxon>
    </lineage>
</organism>
<evidence type="ECO:0000259" key="4">
    <source>
        <dbReference type="Pfam" id="PF17389"/>
    </source>
</evidence>
<dbReference type="InterPro" id="IPR008979">
    <property type="entry name" value="Galactose-bd-like_sf"/>
</dbReference>
<evidence type="ECO:0000259" key="2">
    <source>
        <dbReference type="Pfam" id="PF05592"/>
    </source>
</evidence>
<proteinExistence type="predicted"/>
<dbReference type="RefSeq" id="WP_178977193.1">
    <property type="nucleotide sequence ID" value="NZ_CP110230.1"/>
</dbReference>
<dbReference type="Pfam" id="PF17390">
    <property type="entry name" value="Bac_rhamnosid_C"/>
    <property type="match status" value="1"/>
</dbReference>
<feature type="domain" description="Alpha-L-rhamnosidase C-terminal" evidence="5">
    <location>
        <begin position="709"/>
        <end position="781"/>
    </location>
</feature>
<name>A0AA46W5Q6_CAPOC</name>
<dbReference type="Proteomes" id="UP001163262">
    <property type="component" value="Chromosome"/>
</dbReference>
<dbReference type="PANTHER" id="PTHR34987">
    <property type="entry name" value="C, PUTATIVE (AFU_ORTHOLOGUE AFUA_3G02880)-RELATED"/>
    <property type="match status" value="1"/>
</dbReference>
<accession>A0AA46W5Q6</accession>
<dbReference type="InterPro" id="IPR035396">
    <property type="entry name" value="Bac_rhamnosid6H"/>
</dbReference>
<dbReference type="Gene3D" id="2.60.420.10">
    <property type="entry name" value="Maltose phosphorylase, domain 3"/>
    <property type="match status" value="1"/>
</dbReference>
<evidence type="ECO:0000259" key="3">
    <source>
        <dbReference type="Pfam" id="PF08531"/>
    </source>
</evidence>
<dbReference type="Pfam" id="PF17389">
    <property type="entry name" value="Bac_rhamnosid6H"/>
    <property type="match status" value="1"/>
</dbReference>
<dbReference type="GO" id="GO:0016787">
    <property type="term" value="F:hydrolase activity"/>
    <property type="evidence" value="ECO:0007669"/>
    <property type="project" value="UniProtKB-KW"/>
</dbReference>
<feature type="domain" description="Alpha-L-rhamnosidase six-hairpin glycosidase" evidence="4">
    <location>
        <begin position="373"/>
        <end position="699"/>
    </location>
</feature>
<evidence type="ECO:0000256" key="1">
    <source>
        <dbReference type="SAM" id="SignalP"/>
    </source>
</evidence>
<dbReference type="PANTHER" id="PTHR34987:SF2">
    <property type="entry name" value="B, PUTATIVE (AFU_ORTHOLOGUE AFUA_7G05040)-RELATED"/>
    <property type="match status" value="1"/>
</dbReference>
<reference evidence="6" key="1">
    <citation type="submission" date="2022-10" db="EMBL/GenBank/DDBJ databases">
        <title>Complete genome sequence of Capnocytophaga ochracea KCOM 2812 isolated from actinomycosis lesion.</title>
        <authorList>
            <person name="Kook J.-K."/>
            <person name="Park S.-N."/>
            <person name="Lim Y.K."/>
        </authorList>
    </citation>
    <scope>NUCLEOTIDE SEQUENCE</scope>
    <source>
        <strain evidence="6">KCOM 28121</strain>
    </source>
</reference>
<dbReference type="InterPro" id="IPR012341">
    <property type="entry name" value="6hp_glycosidase-like_sf"/>
</dbReference>
<dbReference type="GO" id="GO:0005975">
    <property type="term" value="P:carbohydrate metabolic process"/>
    <property type="evidence" value="ECO:0007669"/>
    <property type="project" value="InterPro"/>
</dbReference>
<gene>
    <name evidence="6" type="ORF">OL231_07210</name>
</gene>
<dbReference type="InterPro" id="IPR008902">
    <property type="entry name" value="Rhamnosid_concanavalin"/>
</dbReference>
<dbReference type="InterPro" id="IPR008928">
    <property type="entry name" value="6-hairpin_glycosidase_sf"/>
</dbReference>
<keyword evidence="1" id="KW-0732">Signal</keyword>
<dbReference type="Pfam" id="PF08531">
    <property type="entry name" value="Bac_rhamnosid_N"/>
    <property type="match status" value="1"/>
</dbReference>
<dbReference type="Gene3D" id="1.50.10.10">
    <property type="match status" value="1"/>
</dbReference>
<dbReference type="EMBL" id="CP110230">
    <property type="protein sequence ID" value="UZD39974.1"/>
    <property type="molecule type" value="Genomic_DNA"/>
</dbReference>
<dbReference type="InterPro" id="IPR013737">
    <property type="entry name" value="Bac_rhamnosid_N"/>
</dbReference>
<evidence type="ECO:0000259" key="5">
    <source>
        <dbReference type="Pfam" id="PF17390"/>
    </source>
</evidence>
<feature type="signal peptide" evidence="1">
    <location>
        <begin position="1"/>
        <end position="17"/>
    </location>
</feature>
<dbReference type="SUPFAM" id="SSF48208">
    <property type="entry name" value="Six-hairpin glycosidases"/>
    <property type="match status" value="1"/>
</dbReference>